<gene>
    <name evidence="2" type="ORF">QYE76_038437</name>
</gene>
<evidence type="ECO:0000313" key="2">
    <source>
        <dbReference type="EMBL" id="KAK1677589.1"/>
    </source>
</evidence>
<dbReference type="Pfam" id="PF00646">
    <property type="entry name" value="F-box"/>
    <property type="match status" value="1"/>
</dbReference>
<dbReference type="InterPro" id="IPR055411">
    <property type="entry name" value="LRR_FXL15/At3g58940/PEG3-like"/>
</dbReference>
<evidence type="ECO:0000259" key="1">
    <source>
        <dbReference type="PROSITE" id="PS50181"/>
    </source>
</evidence>
<dbReference type="PROSITE" id="PS50181">
    <property type="entry name" value="FBOX"/>
    <property type="match status" value="1"/>
</dbReference>
<dbReference type="Proteomes" id="UP001231189">
    <property type="component" value="Unassembled WGS sequence"/>
</dbReference>
<organism evidence="2 3">
    <name type="scientific">Lolium multiflorum</name>
    <name type="common">Italian ryegrass</name>
    <name type="synonym">Lolium perenne subsp. multiflorum</name>
    <dbReference type="NCBI Taxonomy" id="4521"/>
    <lineage>
        <taxon>Eukaryota</taxon>
        <taxon>Viridiplantae</taxon>
        <taxon>Streptophyta</taxon>
        <taxon>Embryophyta</taxon>
        <taxon>Tracheophyta</taxon>
        <taxon>Spermatophyta</taxon>
        <taxon>Magnoliopsida</taxon>
        <taxon>Liliopsida</taxon>
        <taxon>Poales</taxon>
        <taxon>Poaceae</taxon>
        <taxon>BOP clade</taxon>
        <taxon>Pooideae</taxon>
        <taxon>Poodae</taxon>
        <taxon>Poeae</taxon>
        <taxon>Poeae Chloroplast Group 2 (Poeae type)</taxon>
        <taxon>Loliodinae</taxon>
        <taxon>Loliinae</taxon>
        <taxon>Lolium</taxon>
    </lineage>
</organism>
<dbReference type="Gene3D" id="1.20.1280.50">
    <property type="match status" value="1"/>
</dbReference>
<sequence>MASPWFPRRDRISDLPDGVLGHVLSFLPTPEAGRAAVLSRRWRYIFGHVDTVSFEEYEGERSSDWVTFYFDAKELKSCSDKLLDGISAALLCRRRCACDHVPLRSLRFAFDHFRPKWDTLHVDQWLNYALEYADRELHLDLRFILGGHICAHDGPPPDIAYGYGYSDKTDSDSDDEYETWAYLLPRRLFSCAALTTLCLGYCLLKLPVKVNLPCLETLRLTGILLNSGSSVQRLVLSCPRLADLTLEAVRHLRTLSVLHTRLCRFALMCCHNAKSIHIDASALVTLKYRGAVPAESLLTLHGSPPPQHSCIVNFCRPTSKNVVEHAAFMRSFSSSNHLHLHHGCLHSASLTGDGLPLFPRMTRLMLQGPSRKC</sequence>
<accession>A0AAD8T7W1</accession>
<dbReference type="AlphaFoldDB" id="A0AAD8T7W1"/>
<dbReference type="EMBL" id="JAUUTY010000002">
    <property type="protein sequence ID" value="KAK1677589.1"/>
    <property type="molecule type" value="Genomic_DNA"/>
</dbReference>
<dbReference type="SUPFAM" id="SSF52047">
    <property type="entry name" value="RNI-like"/>
    <property type="match status" value="1"/>
</dbReference>
<dbReference type="PANTHER" id="PTHR31900:SF30">
    <property type="entry name" value="SUPERFAMILY PROTEIN, PUTATIVE-RELATED"/>
    <property type="match status" value="1"/>
</dbReference>
<dbReference type="InterPro" id="IPR053781">
    <property type="entry name" value="F-box_AtFBL13-like"/>
</dbReference>
<dbReference type="InterPro" id="IPR050232">
    <property type="entry name" value="FBL13/AtMIF1-like"/>
</dbReference>
<feature type="domain" description="F-box" evidence="1">
    <location>
        <begin position="9"/>
        <end position="57"/>
    </location>
</feature>
<dbReference type="SUPFAM" id="SSF81383">
    <property type="entry name" value="F-box domain"/>
    <property type="match status" value="1"/>
</dbReference>
<reference evidence="2" key="1">
    <citation type="submission" date="2023-07" db="EMBL/GenBank/DDBJ databases">
        <title>A chromosome-level genome assembly of Lolium multiflorum.</title>
        <authorList>
            <person name="Chen Y."/>
            <person name="Copetti D."/>
            <person name="Kolliker R."/>
            <person name="Studer B."/>
        </authorList>
    </citation>
    <scope>NUCLEOTIDE SEQUENCE</scope>
    <source>
        <strain evidence="2">02402/16</strain>
        <tissue evidence="2">Leaf</tissue>
    </source>
</reference>
<dbReference type="PANTHER" id="PTHR31900">
    <property type="entry name" value="F-BOX/RNI SUPERFAMILY PROTEIN-RELATED"/>
    <property type="match status" value="1"/>
</dbReference>
<dbReference type="CDD" id="cd22160">
    <property type="entry name" value="F-box_AtFBL13-like"/>
    <property type="match status" value="1"/>
</dbReference>
<evidence type="ECO:0000313" key="3">
    <source>
        <dbReference type="Proteomes" id="UP001231189"/>
    </source>
</evidence>
<dbReference type="InterPro" id="IPR001810">
    <property type="entry name" value="F-box_dom"/>
</dbReference>
<dbReference type="InterPro" id="IPR036047">
    <property type="entry name" value="F-box-like_dom_sf"/>
</dbReference>
<comment type="caution">
    <text evidence="2">The sequence shown here is derived from an EMBL/GenBank/DDBJ whole genome shotgun (WGS) entry which is preliminary data.</text>
</comment>
<proteinExistence type="predicted"/>
<protein>
    <recommendedName>
        <fullName evidence="1">F-box domain-containing protein</fullName>
    </recommendedName>
</protein>
<name>A0AAD8T7W1_LOLMU</name>
<dbReference type="Pfam" id="PF24758">
    <property type="entry name" value="LRR_At5g56370"/>
    <property type="match status" value="1"/>
</dbReference>
<keyword evidence="3" id="KW-1185">Reference proteome</keyword>